<dbReference type="AlphaFoldDB" id="I3SCX8"/>
<name>I3SCX8_MEDTR</name>
<feature type="region of interest" description="Disordered" evidence="1">
    <location>
        <begin position="1"/>
        <end position="33"/>
    </location>
</feature>
<dbReference type="EMBL" id="BT138325">
    <property type="protein sequence ID" value="AFK38120.1"/>
    <property type="molecule type" value="mRNA"/>
</dbReference>
<organism evidence="2">
    <name type="scientific">Medicago truncatula</name>
    <name type="common">Barrel medic</name>
    <name type="synonym">Medicago tribuloides</name>
    <dbReference type="NCBI Taxonomy" id="3880"/>
    <lineage>
        <taxon>Eukaryota</taxon>
        <taxon>Viridiplantae</taxon>
        <taxon>Streptophyta</taxon>
        <taxon>Embryophyta</taxon>
        <taxon>Tracheophyta</taxon>
        <taxon>Spermatophyta</taxon>
        <taxon>Magnoliopsida</taxon>
        <taxon>eudicotyledons</taxon>
        <taxon>Gunneridae</taxon>
        <taxon>Pentapetalae</taxon>
        <taxon>rosids</taxon>
        <taxon>fabids</taxon>
        <taxon>Fabales</taxon>
        <taxon>Fabaceae</taxon>
        <taxon>Papilionoideae</taxon>
        <taxon>50 kb inversion clade</taxon>
        <taxon>NPAAA clade</taxon>
        <taxon>Hologalegina</taxon>
        <taxon>IRL clade</taxon>
        <taxon>Trifolieae</taxon>
        <taxon>Medicago</taxon>
    </lineage>
</organism>
<evidence type="ECO:0000313" key="2">
    <source>
        <dbReference type="EMBL" id="AFK38120.1"/>
    </source>
</evidence>
<protein>
    <submittedName>
        <fullName evidence="2">Uncharacterized protein</fullName>
    </submittedName>
</protein>
<accession>I3SCX8</accession>
<reference evidence="2" key="1">
    <citation type="submission" date="2012-05" db="EMBL/GenBank/DDBJ databases">
        <authorList>
            <person name="Krishnakumar V."/>
            <person name="Cheung F."/>
            <person name="Xiao Y."/>
            <person name="Chan A."/>
            <person name="Moskal W.A."/>
            <person name="Town C.D."/>
        </authorList>
    </citation>
    <scope>NUCLEOTIDE SEQUENCE</scope>
</reference>
<evidence type="ECO:0000256" key="1">
    <source>
        <dbReference type="SAM" id="MobiDB-lite"/>
    </source>
</evidence>
<sequence length="33" mass="3707">MKPNDCSGVFRNHASPAMKRPWRSRTGGPRCCC</sequence>
<proteinExistence type="evidence at transcript level"/>